<evidence type="ECO:0000313" key="2">
    <source>
        <dbReference type="Proteomes" id="UP000245048"/>
    </source>
</evidence>
<organism evidence="1 2">
    <name type="scientific">Teichococcus aestuarii</name>
    <dbReference type="NCBI Taxonomy" id="568898"/>
    <lineage>
        <taxon>Bacteria</taxon>
        <taxon>Pseudomonadati</taxon>
        <taxon>Pseudomonadota</taxon>
        <taxon>Alphaproteobacteria</taxon>
        <taxon>Acetobacterales</taxon>
        <taxon>Roseomonadaceae</taxon>
        <taxon>Roseomonas</taxon>
    </lineage>
</organism>
<dbReference type="Proteomes" id="UP000245048">
    <property type="component" value="Unassembled WGS sequence"/>
</dbReference>
<reference evidence="2" key="1">
    <citation type="submission" date="2017-10" db="EMBL/GenBank/DDBJ databases">
        <authorList>
            <person name="Toshchakov S.V."/>
            <person name="Goeva M.A."/>
        </authorList>
    </citation>
    <scope>NUCLEOTIDE SEQUENCE [LARGE SCALE GENOMIC DNA]</scope>
    <source>
        <strain evidence="2">JR1/69-1-13</strain>
    </source>
</reference>
<accession>A0A2U1V2N9</accession>
<dbReference type="GO" id="GO:0003677">
    <property type="term" value="F:DNA binding"/>
    <property type="evidence" value="ECO:0007669"/>
    <property type="project" value="InterPro"/>
</dbReference>
<dbReference type="Gene3D" id="1.10.1660.10">
    <property type="match status" value="1"/>
</dbReference>
<sequence>MITLDILLARFTTLDPGDLHRWIAQGFVRPEVTGGELRFEEIDVERVRLILDLRDVLEVDETALPVVLSLVDQVYALRRRLRQLEGGSRLGGE</sequence>
<proteinExistence type="predicted"/>
<dbReference type="RefSeq" id="WP_109517688.1">
    <property type="nucleotide sequence ID" value="NZ_PDOA01000009.1"/>
</dbReference>
<protein>
    <recommendedName>
        <fullName evidence="3">MerR family transcriptional regulator</fullName>
    </recommendedName>
</protein>
<dbReference type="AlphaFoldDB" id="A0A2U1V2N9"/>
<dbReference type="GO" id="GO:0006355">
    <property type="term" value="P:regulation of DNA-templated transcription"/>
    <property type="evidence" value="ECO:0007669"/>
    <property type="project" value="InterPro"/>
</dbReference>
<dbReference type="EMBL" id="PDOA01000009">
    <property type="protein sequence ID" value="PWC28121.1"/>
    <property type="molecule type" value="Genomic_DNA"/>
</dbReference>
<comment type="caution">
    <text evidence="1">The sequence shown here is derived from an EMBL/GenBank/DDBJ whole genome shotgun (WGS) entry which is preliminary data.</text>
</comment>
<gene>
    <name evidence="1" type="ORF">CR165_14345</name>
</gene>
<evidence type="ECO:0008006" key="3">
    <source>
        <dbReference type="Google" id="ProtNLM"/>
    </source>
</evidence>
<name>A0A2U1V2N9_9PROT</name>
<evidence type="ECO:0000313" key="1">
    <source>
        <dbReference type="EMBL" id="PWC28121.1"/>
    </source>
</evidence>
<dbReference type="OrthoDB" id="9800876at2"/>
<keyword evidence="2" id="KW-1185">Reference proteome</keyword>